<sequence length="81" mass="9098">MLWQMSDSQTPRVPVGHHGEKARRRGPGGWRTDPRDGGGNTNRRFRTVTCVERERAGRKRVGRVMTPDPHPAWPGIDGEVA</sequence>
<keyword evidence="3" id="KW-1185">Reference proteome</keyword>
<dbReference type="Proteomes" id="UP001500063">
    <property type="component" value="Unassembled WGS sequence"/>
</dbReference>
<dbReference type="EMBL" id="BAAABW010000038">
    <property type="protein sequence ID" value="GAA0377375.1"/>
    <property type="molecule type" value="Genomic_DNA"/>
</dbReference>
<evidence type="ECO:0000256" key="1">
    <source>
        <dbReference type="SAM" id="MobiDB-lite"/>
    </source>
</evidence>
<feature type="compositionally biased region" description="Polar residues" evidence="1">
    <location>
        <begin position="1"/>
        <end position="11"/>
    </location>
</feature>
<accession>A0ABP3HTR1</accession>
<name>A0ABP3HTR1_9ACTN</name>
<feature type="region of interest" description="Disordered" evidence="1">
    <location>
        <begin position="1"/>
        <end position="81"/>
    </location>
</feature>
<protein>
    <submittedName>
        <fullName evidence="2">Uncharacterized protein</fullName>
    </submittedName>
</protein>
<gene>
    <name evidence="2" type="ORF">GCM10010319_64910</name>
</gene>
<reference evidence="3" key="1">
    <citation type="journal article" date="2019" name="Int. J. Syst. Evol. Microbiol.">
        <title>The Global Catalogue of Microorganisms (GCM) 10K type strain sequencing project: providing services to taxonomists for standard genome sequencing and annotation.</title>
        <authorList>
            <consortium name="The Broad Institute Genomics Platform"/>
            <consortium name="The Broad Institute Genome Sequencing Center for Infectious Disease"/>
            <person name="Wu L."/>
            <person name="Ma J."/>
        </authorList>
    </citation>
    <scope>NUCLEOTIDE SEQUENCE [LARGE SCALE GENOMIC DNA]</scope>
    <source>
        <strain evidence="3">JCM 4565</strain>
    </source>
</reference>
<comment type="caution">
    <text evidence="2">The sequence shown here is derived from an EMBL/GenBank/DDBJ whole genome shotgun (WGS) entry which is preliminary data.</text>
</comment>
<evidence type="ECO:0000313" key="2">
    <source>
        <dbReference type="EMBL" id="GAA0377375.1"/>
    </source>
</evidence>
<organism evidence="2 3">
    <name type="scientific">Streptomyces blastmyceticus</name>
    <dbReference type="NCBI Taxonomy" id="68180"/>
    <lineage>
        <taxon>Bacteria</taxon>
        <taxon>Bacillati</taxon>
        <taxon>Actinomycetota</taxon>
        <taxon>Actinomycetes</taxon>
        <taxon>Kitasatosporales</taxon>
        <taxon>Streptomycetaceae</taxon>
        <taxon>Streptomyces</taxon>
    </lineage>
</organism>
<proteinExistence type="predicted"/>
<evidence type="ECO:0000313" key="3">
    <source>
        <dbReference type="Proteomes" id="UP001500063"/>
    </source>
</evidence>